<feature type="region of interest" description="Disordered" evidence="2">
    <location>
        <begin position="1"/>
        <end position="23"/>
    </location>
</feature>
<reference evidence="3" key="2">
    <citation type="submission" date="2021-04" db="EMBL/GenBank/DDBJ databases">
        <authorList>
            <person name="Gilroy R."/>
        </authorList>
    </citation>
    <scope>NUCLEOTIDE SEQUENCE</scope>
    <source>
        <strain evidence="3">1068</strain>
    </source>
</reference>
<dbReference type="Gene3D" id="3.30.70.120">
    <property type="match status" value="1"/>
</dbReference>
<sequence>MDHAGGSGQDTSCQRQKNKETKKTLYKEVEKEIRKLHAYDVPEIYAEEIKEGL</sequence>
<dbReference type="Proteomes" id="UP000824056">
    <property type="component" value="Unassembled WGS sequence"/>
</dbReference>
<organism evidence="3 4">
    <name type="scientific">Candidatus Blautia pullicola</name>
    <dbReference type="NCBI Taxonomy" id="2838498"/>
    <lineage>
        <taxon>Bacteria</taxon>
        <taxon>Bacillati</taxon>
        <taxon>Bacillota</taxon>
        <taxon>Clostridia</taxon>
        <taxon>Lachnospirales</taxon>
        <taxon>Lachnospiraceae</taxon>
        <taxon>Blautia</taxon>
    </lineage>
</organism>
<evidence type="ECO:0000313" key="3">
    <source>
        <dbReference type="EMBL" id="HIZ66092.1"/>
    </source>
</evidence>
<dbReference type="Pfam" id="PF03091">
    <property type="entry name" value="CutA1"/>
    <property type="match status" value="1"/>
</dbReference>
<comment type="caution">
    <text evidence="3">The sequence shown here is derived from an EMBL/GenBank/DDBJ whole genome shotgun (WGS) entry which is preliminary data.</text>
</comment>
<dbReference type="InterPro" id="IPR004323">
    <property type="entry name" value="Ion_tolerance_CutA"/>
</dbReference>
<reference evidence="3" key="1">
    <citation type="journal article" date="2021" name="PeerJ">
        <title>Extensive microbial diversity within the chicken gut microbiome revealed by metagenomics and culture.</title>
        <authorList>
            <person name="Gilroy R."/>
            <person name="Ravi A."/>
            <person name="Getino M."/>
            <person name="Pursley I."/>
            <person name="Horton D.L."/>
            <person name="Alikhan N.F."/>
            <person name="Baker D."/>
            <person name="Gharbi K."/>
            <person name="Hall N."/>
            <person name="Watson M."/>
            <person name="Adriaenssens E.M."/>
            <person name="Foster-Nyarko E."/>
            <person name="Jarju S."/>
            <person name="Secka A."/>
            <person name="Antonio M."/>
            <person name="Oren A."/>
            <person name="Chaudhuri R.R."/>
            <person name="La Ragione R."/>
            <person name="Hildebrand F."/>
            <person name="Pallen M.J."/>
        </authorList>
    </citation>
    <scope>NUCLEOTIDE SEQUENCE</scope>
    <source>
        <strain evidence="3">1068</strain>
    </source>
</reference>
<name>A0A9D2FSS1_9FIRM</name>
<protein>
    <submittedName>
        <fullName evidence="3">Divalent-cation tolerance protein CutA</fullName>
    </submittedName>
</protein>
<dbReference type="InterPro" id="IPR011322">
    <property type="entry name" value="N-reg_PII-like_a/b"/>
</dbReference>
<dbReference type="GO" id="GO:0010038">
    <property type="term" value="P:response to metal ion"/>
    <property type="evidence" value="ECO:0007669"/>
    <property type="project" value="InterPro"/>
</dbReference>
<dbReference type="EMBL" id="DXBG01000217">
    <property type="protein sequence ID" value="HIZ66092.1"/>
    <property type="molecule type" value="Genomic_DNA"/>
</dbReference>
<gene>
    <name evidence="3" type="ORF">H9809_09385</name>
</gene>
<dbReference type="SUPFAM" id="SSF54913">
    <property type="entry name" value="GlnB-like"/>
    <property type="match status" value="1"/>
</dbReference>
<comment type="similarity">
    <text evidence="1">Belongs to the CutA family.</text>
</comment>
<proteinExistence type="inferred from homology"/>
<dbReference type="InterPro" id="IPR015867">
    <property type="entry name" value="N-reg_PII/ATP_PRibTrfase_C"/>
</dbReference>
<dbReference type="AlphaFoldDB" id="A0A9D2FSS1"/>
<accession>A0A9D2FSS1</accession>
<evidence type="ECO:0000256" key="2">
    <source>
        <dbReference type="SAM" id="MobiDB-lite"/>
    </source>
</evidence>
<evidence type="ECO:0000256" key="1">
    <source>
        <dbReference type="ARBA" id="ARBA00010169"/>
    </source>
</evidence>
<evidence type="ECO:0000313" key="4">
    <source>
        <dbReference type="Proteomes" id="UP000824056"/>
    </source>
</evidence>